<reference evidence="3 4" key="1">
    <citation type="journal article" date="2023" name="IMA Fungus">
        <title>Comparative genomic study of the Penicillium genus elucidates a diverse pangenome and 15 lateral gene transfer events.</title>
        <authorList>
            <person name="Petersen C."/>
            <person name="Sorensen T."/>
            <person name="Nielsen M.R."/>
            <person name="Sondergaard T.E."/>
            <person name="Sorensen J.L."/>
            <person name="Fitzpatrick D.A."/>
            <person name="Frisvad J.C."/>
            <person name="Nielsen K.L."/>
        </authorList>
    </citation>
    <scope>NUCLEOTIDE SEQUENCE [LARGE SCALE GENOMIC DNA]</scope>
    <source>
        <strain evidence="3 4">IBT 35679</strain>
    </source>
</reference>
<comment type="caution">
    <text evidence="3">The sequence shown here is derived from an EMBL/GenBank/DDBJ whole genome shotgun (WGS) entry which is preliminary data.</text>
</comment>
<name>A0AAD6D6F6_9EURO</name>
<evidence type="ECO:0000256" key="1">
    <source>
        <dbReference type="SAM" id="MobiDB-lite"/>
    </source>
</evidence>
<organism evidence="3 4">
    <name type="scientific">Penicillium frequentans</name>
    <dbReference type="NCBI Taxonomy" id="3151616"/>
    <lineage>
        <taxon>Eukaryota</taxon>
        <taxon>Fungi</taxon>
        <taxon>Dikarya</taxon>
        <taxon>Ascomycota</taxon>
        <taxon>Pezizomycotina</taxon>
        <taxon>Eurotiomycetes</taxon>
        <taxon>Eurotiomycetidae</taxon>
        <taxon>Eurotiales</taxon>
        <taxon>Aspergillaceae</taxon>
        <taxon>Penicillium</taxon>
    </lineage>
</organism>
<sequence length="83" mass="8636">MASSLLLLLGDLSIVVLILTEATLSSPEPIKSVDVGNDARGNNSAEDLPGLETQDVYGINLLQSVTLGLAGIAGKKQTMKMQP</sequence>
<accession>A0AAD6D6F6</accession>
<gene>
    <name evidence="3" type="ORF">N7494_000591</name>
</gene>
<proteinExistence type="predicted"/>
<dbReference type="EMBL" id="JAQIZZ010000001">
    <property type="protein sequence ID" value="KAJ5556676.1"/>
    <property type="molecule type" value="Genomic_DNA"/>
</dbReference>
<protein>
    <submittedName>
        <fullName evidence="3">Uncharacterized protein</fullName>
    </submittedName>
</protein>
<feature type="chain" id="PRO_5041924378" evidence="2">
    <location>
        <begin position="26"/>
        <end position="83"/>
    </location>
</feature>
<keyword evidence="4" id="KW-1185">Reference proteome</keyword>
<keyword evidence="2" id="KW-0732">Signal</keyword>
<evidence type="ECO:0000313" key="3">
    <source>
        <dbReference type="EMBL" id="KAJ5556676.1"/>
    </source>
</evidence>
<evidence type="ECO:0000313" key="4">
    <source>
        <dbReference type="Proteomes" id="UP001220324"/>
    </source>
</evidence>
<evidence type="ECO:0000256" key="2">
    <source>
        <dbReference type="SAM" id="SignalP"/>
    </source>
</evidence>
<dbReference type="AlphaFoldDB" id="A0AAD6D6F6"/>
<feature type="region of interest" description="Disordered" evidence="1">
    <location>
        <begin position="28"/>
        <end position="50"/>
    </location>
</feature>
<dbReference type="Proteomes" id="UP001220324">
    <property type="component" value="Unassembled WGS sequence"/>
</dbReference>
<feature type="signal peptide" evidence="2">
    <location>
        <begin position="1"/>
        <end position="25"/>
    </location>
</feature>